<reference evidence="3" key="1">
    <citation type="journal article" date="2019" name="Int. J. Syst. Evol. Microbiol.">
        <title>The Global Catalogue of Microorganisms (GCM) 10K type strain sequencing project: providing services to taxonomists for standard genome sequencing and annotation.</title>
        <authorList>
            <consortium name="The Broad Institute Genomics Platform"/>
            <consortium name="The Broad Institute Genome Sequencing Center for Infectious Disease"/>
            <person name="Wu L."/>
            <person name="Ma J."/>
        </authorList>
    </citation>
    <scope>NUCLEOTIDE SEQUENCE [LARGE SCALE GENOMIC DNA]</scope>
    <source>
        <strain evidence="3">CGMCC 1.16275</strain>
    </source>
</reference>
<gene>
    <name evidence="2" type="ORF">ACFQPS_07125</name>
</gene>
<sequence>MTTNPLLVTIADACRMLGVGRTFLYQNVIAPGHVRTAKLGRATRLYYGDLVRYAESLARGEAA</sequence>
<evidence type="ECO:0000259" key="1">
    <source>
        <dbReference type="Pfam" id="PF12728"/>
    </source>
</evidence>
<dbReference type="InterPro" id="IPR041657">
    <property type="entry name" value="HTH_17"/>
</dbReference>
<evidence type="ECO:0000313" key="3">
    <source>
        <dbReference type="Proteomes" id="UP001596456"/>
    </source>
</evidence>
<proteinExistence type="predicted"/>
<comment type="caution">
    <text evidence="2">The sequence shown here is derived from an EMBL/GenBank/DDBJ whole genome shotgun (WGS) entry which is preliminary data.</text>
</comment>
<feature type="domain" description="Helix-turn-helix" evidence="1">
    <location>
        <begin position="7"/>
        <end position="56"/>
    </location>
</feature>
<dbReference type="Proteomes" id="UP001596456">
    <property type="component" value="Unassembled WGS sequence"/>
</dbReference>
<evidence type="ECO:0000313" key="2">
    <source>
        <dbReference type="EMBL" id="MFC7332931.1"/>
    </source>
</evidence>
<keyword evidence="3" id="KW-1185">Reference proteome</keyword>
<protein>
    <submittedName>
        <fullName evidence="2">Helix-turn-helix domain-containing protein</fullName>
    </submittedName>
</protein>
<accession>A0ABW2KUR8</accession>
<name>A0ABW2KUR8_9PROT</name>
<dbReference type="EMBL" id="JBHTCM010000008">
    <property type="protein sequence ID" value="MFC7332931.1"/>
    <property type="molecule type" value="Genomic_DNA"/>
</dbReference>
<dbReference type="Pfam" id="PF12728">
    <property type="entry name" value="HTH_17"/>
    <property type="match status" value="1"/>
</dbReference>
<dbReference type="RefSeq" id="WP_377357700.1">
    <property type="nucleotide sequence ID" value="NZ_JBHTCM010000008.1"/>
</dbReference>
<organism evidence="2 3">
    <name type="scientific">Rhodocista pekingensis</name>
    <dbReference type="NCBI Taxonomy" id="201185"/>
    <lineage>
        <taxon>Bacteria</taxon>
        <taxon>Pseudomonadati</taxon>
        <taxon>Pseudomonadota</taxon>
        <taxon>Alphaproteobacteria</taxon>
        <taxon>Rhodospirillales</taxon>
        <taxon>Azospirillaceae</taxon>
        <taxon>Rhodocista</taxon>
    </lineage>
</organism>